<dbReference type="EMBL" id="JAATIS010007340">
    <property type="protein sequence ID" value="KAG2457961.1"/>
    <property type="molecule type" value="Genomic_DNA"/>
</dbReference>
<dbReference type="SUPFAM" id="SSF48452">
    <property type="entry name" value="TPR-like"/>
    <property type="match status" value="3"/>
</dbReference>
<accession>A0A8X8BJQ6</accession>
<reference evidence="2 3" key="1">
    <citation type="journal article" date="2021" name="Cell">
        <title>Tracing the genetic footprints of vertebrate landing in non-teleost ray-finned fishes.</title>
        <authorList>
            <person name="Bi X."/>
            <person name="Wang K."/>
            <person name="Yang L."/>
            <person name="Pan H."/>
            <person name="Jiang H."/>
            <person name="Wei Q."/>
            <person name="Fang M."/>
            <person name="Yu H."/>
            <person name="Zhu C."/>
            <person name="Cai Y."/>
            <person name="He Y."/>
            <person name="Gan X."/>
            <person name="Zeng H."/>
            <person name="Yu D."/>
            <person name="Zhu Y."/>
            <person name="Jiang H."/>
            <person name="Qiu Q."/>
            <person name="Yang H."/>
            <person name="Zhang Y.E."/>
            <person name="Wang W."/>
            <person name="Zhu M."/>
            <person name="He S."/>
            <person name="Zhang G."/>
        </authorList>
    </citation>
    <scope>NUCLEOTIDE SEQUENCE [LARGE SCALE GENOMIC DNA]</scope>
    <source>
        <strain evidence="2">Bchr_013</strain>
    </source>
</reference>
<organism evidence="2 3">
    <name type="scientific">Polypterus senegalus</name>
    <name type="common">Senegal bichir</name>
    <dbReference type="NCBI Taxonomy" id="55291"/>
    <lineage>
        <taxon>Eukaryota</taxon>
        <taxon>Metazoa</taxon>
        <taxon>Chordata</taxon>
        <taxon>Craniata</taxon>
        <taxon>Vertebrata</taxon>
        <taxon>Euteleostomi</taxon>
        <taxon>Actinopterygii</taxon>
        <taxon>Polypteriformes</taxon>
        <taxon>Polypteridae</taxon>
        <taxon>Polypterus</taxon>
    </lineage>
</organism>
<feature type="non-terminal residue" evidence="2">
    <location>
        <position position="1"/>
    </location>
</feature>
<dbReference type="InterPro" id="IPR042161">
    <property type="entry name" value="TTC34"/>
</dbReference>
<evidence type="ECO:0000313" key="2">
    <source>
        <dbReference type="EMBL" id="KAG2457961.1"/>
    </source>
</evidence>
<evidence type="ECO:0000313" key="3">
    <source>
        <dbReference type="Proteomes" id="UP000886611"/>
    </source>
</evidence>
<dbReference type="Proteomes" id="UP000886611">
    <property type="component" value="Unassembled WGS sequence"/>
</dbReference>
<feature type="repeat" description="TPR" evidence="1">
    <location>
        <begin position="692"/>
        <end position="725"/>
    </location>
</feature>
<keyword evidence="3" id="KW-1185">Reference proteome</keyword>
<dbReference type="PANTHER" id="PTHR44874">
    <property type="entry name" value="TETRATRICOPEPTIDE REPEAT PROTEIN 34"/>
    <property type="match status" value="1"/>
</dbReference>
<dbReference type="AlphaFoldDB" id="A0A8X8BJQ6"/>
<comment type="caution">
    <text evidence="2">The sequence shown here is derived from an EMBL/GenBank/DDBJ whole genome shotgun (WGS) entry which is preliminary data.</text>
</comment>
<dbReference type="PANTHER" id="PTHR44874:SF1">
    <property type="entry name" value="TETRATRICOPEPTIDE REPEAT PROTEIN 34"/>
    <property type="match status" value="1"/>
</dbReference>
<keyword evidence="1" id="KW-0802">TPR repeat</keyword>
<evidence type="ECO:0000256" key="1">
    <source>
        <dbReference type="PROSITE-ProRule" id="PRU00339"/>
    </source>
</evidence>
<sequence length="1085" mass="119994">MDTERPSISDPAQKENPARQLCQEADKLWAQGFQAQATTCYTSAFGLNAGATAQYVRGLSKQDQEQIVVILENWLDWRQSDRQPCPDVRPGFNLGLAAVFLSTIRPNNLQASLFKMGTLLKSGRCTEVLEKCNRLLEETSTGLEELGTSVLPVLLTRALACLLLNSHSDDGVTDYLQAFRMQRGETVQFVTNNQTKHLPLIVQALQDHQRVHIGQQLESDCHNLLVALVPNAGGTNEDSLTDNLNLQTKWDDAQQHQSSSSRKSQRLVDSAAAHFSVGGRGRELFQDIASAFQLHPVAALRRVSEVFGPQTQAIMQSQLQQQVDLELASYREVVRSRQDLRSTEGVELLTPIISALRALAHMKPVGGNQEILVQLVDCLVLTGNYGEALSVCRELRQPQSPQSYANTILALRGFAWVQAGQLDRALEDFRAVVEHPAPHPSSCVRALCGRGLLRMLTGSSYLSALDYITASQLRLEEAVLVVKSYIPWNQRGLLCTVLQEEGRKMLQKAADNCDGKKRSRHEAAGSTSCLTAKEGDAAAVHCLACLLMELDPSCDLPRILATDALYKQGRSEEAYRLLLVAQEAHCPPVLARLALLQLRRGFLYDANQVGKYEIKKPEVLRYGLLKKLIQLGNTSCLLPIVALCNLSDRQLLWHHCHAVATHILESHQGDTFVKESVAYLSLAIIASGGEAFNSLLARARCYAHLGQYKTAVFDFSAILRLEPNNVQALCGRGFTHLILNQQKEATMDIIAAVKVDAAHVTRDVLSLKEQARELICGWLCQYCRASLFEFIQPEGPSCRESGLNEVFLTAGMLISIDSGRSNWHLVYIDILLAQGKNTDAMAHHQKIFGVEPTELPARARLGLMEALQGNLTVAAEELSKIAEDDTSTLDFLLTLLPEKQKRSLAQVAAQKASSLSEMGQSSQALGLLSLATKAGGEKQTQYLRQRAFCLLRLGHNERAILDLDRVIQSHLFPATAQNLREMVQDYCGRGQGLLLMHKQDPGLVDFSQALDLDALCAVAFIECGLGRVCLVQHFLQGAMQQFERQHLKESWRLAGYGLLIDENNLELRKLRSKIKREASGSCTLN</sequence>
<proteinExistence type="predicted"/>
<gene>
    <name evidence="2" type="primary">Ttc34</name>
    <name evidence="2" type="ORF">GTO96_0015919</name>
</gene>
<dbReference type="InterPro" id="IPR011990">
    <property type="entry name" value="TPR-like_helical_dom_sf"/>
</dbReference>
<feature type="non-terminal residue" evidence="2">
    <location>
        <position position="1085"/>
    </location>
</feature>
<dbReference type="SMART" id="SM00028">
    <property type="entry name" value="TPR"/>
    <property type="match status" value="5"/>
</dbReference>
<dbReference type="PROSITE" id="PS50005">
    <property type="entry name" value="TPR"/>
    <property type="match status" value="1"/>
</dbReference>
<dbReference type="Gene3D" id="1.25.40.10">
    <property type="entry name" value="Tetratricopeptide repeat domain"/>
    <property type="match status" value="3"/>
</dbReference>
<name>A0A8X8BJQ6_POLSE</name>
<protein>
    <submittedName>
        <fullName evidence="2">TTC34 protein</fullName>
    </submittedName>
</protein>
<dbReference type="InterPro" id="IPR019734">
    <property type="entry name" value="TPR_rpt"/>
</dbReference>